<sequence>MTKTQVNSLPSSNEYPVSPEKLISIIEKCLPDTSPYCDVAAYTKLVLAELDKASSVHKFVISVTKIDAAKGYNFDLGIDSYVGGAWNKATDGAFTHAFEPIPGLQYLMTIVWLSKKP</sequence>
<keyword evidence="2" id="KW-1185">Reference proteome</keyword>
<accession>A0A1G4JXF2</accession>
<dbReference type="OrthoDB" id="4034663at2759"/>
<evidence type="ECO:0000313" key="1">
    <source>
        <dbReference type="EMBL" id="SCU95787.1"/>
    </source>
</evidence>
<dbReference type="CDD" id="cd21457">
    <property type="entry name" value="DLC-like_TDA2"/>
    <property type="match status" value="1"/>
</dbReference>
<evidence type="ECO:0000313" key="2">
    <source>
        <dbReference type="Proteomes" id="UP000191144"/>
    </source>
</evidence>
<dbReference type="Proteomes" id="UP000191144">
    <property type="component" value="Chromosome F"/>
</dbReference>
<dbReference type="AlphaFoldDB" id="A0A1G4JXF2"/>
<protein>
    <submittedName>
        <fullName evidence="1">LAME_0F13476g1_1</fullName>
    </submittedName>
</protein>
<proteinExistence type="predicted"/>
<dbReference type="EMBL" id="LT598477">
    <property type="protein sequence ID" value="SCU95787.1"/>
    <property type="molecule type" value="Genomic_DNA"/>
</dbReference>
<organism evidence="1 2">
    <name type="scientific">Lachancea meyersii CBS 8951</name>
    <dbReference type="NCBI Taxonomy" id="1266667"/>
    <lineage>
        <taxon>Eukaryota</taxon>
        <taxon>Fungi</taxon>
        <taxon>Dikarya</taxon>
        <taxon>Ascomycota</taxon>
        <taxon>Saccharomycotina</taxon>
        <taxon>Saccharomycetes</taxon>
        <taxon>Saccharomycetales</taxon>
        <taxon>Saccharomycetaceae</taxon>
        <taxon>Lachancea</taxon>
    </lineage>
</organism>
<gene>
    <name evidence="1" type="ORF">LAME_0F13476G</name>
</gene>
<name>A0A1G4JXF2_9SACH</name>
<reference evidence="2" key="1">
    <citation type="submission" date="2016-03" db="EMBL/GenBank/DDBJ databases">
        <authorList>
            <person name="Devillers Hugo."/>
        </authorList>
    </citation>
    <scope>NUCLEOTIDE SEQUENCE [LARGE SCALE GENOMIC DNA]</scope>
</reference>